<evidence type="ECO:0000313" key="5">
    <source>
        <dbReference type="EMBL" id="CAE0412486.1"/>
    </source>
</evidence>
<dbReference type="PANTHER" id="PTHR22765">
    <property type="entry name" value="RING FINGER AND PROTEASE ASSOCIATED DOMAIN-CONTAINING"/>
    <property type="match status" value="1"/>
</dbReference>
<dbReference type="Gene3D" id="3.30.40.10">
    <property type="entry name" value="Zinc/RING finger domain, C3HC4 (zinc finger)"/>
    <property type="match status" value="1"/>
</dbReference>
<evidence type="ECO:0000256" key="2">
    <source>
        <dbReference type="SAM" id="MobiDB-lite"/>
    </source>
</evidence>
<dbReference type="AlphaFoldDB" id="A0A7S3P895"/>
<feature type="compositionally biased region" description="Low complexity" evidence="2">
    <location>
        <begin position="311"/>
        <end position="321"/>
    </location>
</feature>
<feature type="region of interest" description="Disordered" evidence="2">
    <location>
        <begin position="215"/>
        <end position="234"/>
    </location>
</feature>
<dbReference type="GO" id="GO:0008270">
    <property type="term" value="F:zinc ion binding"/>
    <property type="evidence" value="ECO:0007669"/>
    <property type="project" value="UniProtKB-KW"/>
</dbReference>
<reference evidence="5" key="1">
    <citation type="submission" date="2021-01" db="EMBL/GenBank/DDBJ databases">
        <authorList>
            <person name="Corre E."/>
            <person name="Pelletier E."/>
            <person name="Niang G."/>
            <person name="Scheremetjew M."/>
            <person name="Finn R."/>
            <person name="Kale V."/>
            <person name="Holt S."/>
            <person name="Cochrane G."/>
            <person name="Meng A."/>
            <person name="Brown T."/>
            <person name="Cohen L."/>
        </authorList>
    </citation>
    <scope>NUCLEOTIDE SEQUENCE</scope>
    <source>
        <strain evidence="5">CCMP127</strain>
    </source>
</reference>
<keyword evidence="3" id="KW-1133">Transmembrane helix</keyword>
<feature type="domain" description="RING-type" evidence="4">
    <location>
        <begin position="157"/>
        <end position="208"/>
    </location>
</feature>
<gene>
    <name evidence="5" type="ORF">ACOF00016_LOCUS9750</name>
</gene>
<dbReference type="InterPro" id="IPR013083">
    <property type="entry name" value="Znf_RING/FYVE/PHD"/>
</dbReference>
<dbReference type="EMBL" id="HBIM01011786">
    <property type="protein sequence ID" value="CAE0412486.1"/>
    <property type="molecule type" value="Transcribed_RNA"/>
</dbReference>
<feature type="transmembrane region" description="Helical" evidence="3">
    <location>
        <begin position="49"/>
        <end position="70"/>
    </location>
</feature>
<keyword evidence="3" id="KW-0472">Membrane</keyword>
<proteinExistence type="predicted"/>
<keyword evidence="1" id="KW-0862">Zinc</keyword>
<accession>A0A7S3P895</accession>
<feature type="region of interest" description="Disordered" evidence="2">
    <location>
        <begin position="295"/>
        <end position="333"/>
    </location>
</feature>
<dbReference type="PANTHER" id="PTHR22765:SF272">
    <property type="entry name" value="E3 UBIQUITIN-PROTEIN LIGASE PRAJA-2"/>
    <property type="match status" value="1"/>
</dbReference>
<evidence type="ECO:0000256" key="1">
    <source>
        <dbReference type="PROSITE-ProRule" id="PRU00175"/>
    </source>
</evidence>
<dbReference type="SUPFAM" id="SSF57850">
    <property type="entry name" value="RING/U-box"/>
    <property type="match status" value="1"/>
</dbReference>
<keyword evidence="1" id="KW-0479">Metal-binding</keyword>
<keyword evidence="1" id="KW-0863">Zinc-finger</keyword>
<sequence length="415" mass="46976">MDKSSALDDLRVMSMSDIQEETIFSITDHPGATGTRFLGTKETNELEDVLYYLGYVLSALFFFGLFCFYTRSRIPGSEYRVWERRRAELREQEARTQRMSDPSYRVNLVMKGILIKKIVEEKGRQLIVGDDDGVEDCCSEGYTHHSIDSMDENANTCVICLDVFRVGDVVAWSRMLLESNDACNHVFHKECILPWLMHPMHDDCPNCRSQIVKEEGTEAESASDGDSVKSNSRQGSVGNINSAFVIIRGLVSRARSARNSFSGHCVNARDEGDPEMGCSRMSVAPVLPLRRVLSDAQQSVQSSPLRRRSTLELYRSSSSSLPDDTAQRKRSRMQPFFRRSISDVAGLEYSYLHSPIRPRPFGESRLILYPAHLRTTSFDSSDSNSRDISECTMEEEEEEELVVRQMSSSSIDLSM</sequence>
<protein>
    <recommendedName>
        <fullName evidence="4">RING-type domain-containing protein</fullName>
    </recommendedName>
</protein>
<evidence type="ECO:0000259" key="4">
    <source>
        <dbReference type="PROSITE" id="PS50089"/>
    </source>
</evidence>
<evidence type="ECO:0000256" key="3">
    <source>
        <dbReference type="SAM" id="Phobius"/>
    </source>
</evidence>
<dbReference type="Pfam" id="PF13639">
    <property type="entry name" value="zf-RING_2"/>
    <property type="match status" value="1"/>
</dbReference>
<dbReference type="GO" id="GO:0006511">
    <property type="term" value="P:ubiquitin-dependent protein catabolic process"/>
    <property type="evidence" value="ECO:0007669"/>
    <property type="project" value="TreeGrafter"/>
</dbReference>
<organism evidence="5">
    <name type="scientific">Amphora coffeiformis</name>
    <dbReference type="NCBI Taxonomy" id="265554"/>
    <lineage>
        <taxon>Eukaryota</taxon>
        <taxon>Sar</taxon>
        <taxon>Stramenopiles</taxon>
        <taxon>Ochrophyta</taxon>
        <taxon>Bacillariophyta</taxon>
        <taxon>Bacillariophyceae</taxon>
        <taxon>Bacillariophycidae</taxon>
        <taxon>Thalassiophysales</taxon>
        <taxon>Catenulaceae</taxon>
        <taxon>Amphora</taxon>
    </lineage>
</organism>
<dbReference type="InterPro" id="IPR051826">
    <property type="entry name" value="E3_ubiquitin-ligase_domain"/>
</dbReference>
<keyword evidence="3" id="KW-0812">Transmembrane</keyword>
<name>A0A7S3P895_9STRA</name>
<dbReference type="PROSITE" id="PS50089">
    <property type="entry name" value="ZF_RING_2"/>
    <property type="match status" value="1"/>
</dbReference>
<dbReference type="InterPro" id="IPR001841">
    <property type="entry name" value="Znf_RING"/>
</dbReference>
<dbReference type="GO" id="GO:0061630">
    <property type="term" value="F:ubiquitin protein ligase activity"/>
    <property type="evidence" value="ECO:0007669"/>
    <property type="project" value="TreeGrafter"/>
</dbReference>
<feature type="compositionally biased region" description="Polar residues" evidence="2">
    <location>
        <begin position="295"/>
        <end position="304"/>
    </location>
</feature>
<dbReference type="CDD" id="cd16454">
    <property type="entry name" value="RING-H2_PA-TM-RING"/>
    <property type="match status" value="1"/>
</dbReference>